<accession>A0ACC2KLM1</accession>
<dbReference type="Proteomes" id="UP001234297">
    <property type="component" value="Chromosome 10"/>
</dbReference>
<reference evidence="1 2" key="1">
    <citation type="journal article" date="2022" name="Hortic Res">
        <title>A haplotype resolved chromosomal level avocado genome allows analysis of novel avocado genes.</title>
        <authorList>
            <person name="Nath O."/>
            <person name="Fletcher S.J."/>
            <person name="Hayward A."/>
            <person name="Shaw L.M."/>
            <person name="Masouleh A.K."/>
            <person name="Furtado A."/>
            <person name="Henry R.J."/>
            <person name="Mitter N."/>
        </authorList>
    </citation>
    <scope>NUCLEOTIDE SEQUENCE [LARGE SCALE GENOMIC DNA]</scope>
    <source>
        <strain evidence="2">cv. Hass</strain>
    </source>
</reference>
<gene>
    <name evidence="1" type="ORF">MRB53_030613</name>
</gene>
<dbReference type="EMBL" id="CM056818">
    <property type="protein sequence ID" value="KAJ8622084.1"/>
    <property type="molecule type" value="Genomic_DNA"/>
</dbReference>
<keyword evidence="2" id="KW-1185">Reference proteome</keyword>
<protein>
    <submittedName>
        <fullName evidence="1">Uncharacterized protein</fullName>
    </submittedName>
</protein>
<evidence type="ECO:0000313" key="1">
    <source>
        <dbReference type="EMBL" id="KAJ8622084.1"/>
    </source>
</evidence>
<evidence type="ECO:0000313" key="2">
    <source>
        <dbReference type="Proteomes" id="UP001234297"/>
    </source>
</evidence>
<organism evidence="1 2">
    <name type="scientific">Persea americana</name>
    <name type="common">Avocado</name>
    <dbReference type="NCBI Taxonomy" id="3435"/>
    <lineage>
        <taxon>Eukaryota</taxon>
        <taxon>Viridiplantae</taxon>
        <taxon>Streptophyta</taxon>
        <taxon>Embryophyta</taxon>
        <taxon>Tracheophyta</taxon>
        <taxon>Spermatophyta</taxon>
        <taxon>Magnoliopsida</taxon>
        <taxon>Magnoliidae</taxon>
        <taxon>Laurales</taxon>
        <taxon>Lauraceae</taxon>
        <taxon>Persea</taxon>
    </lineage>
</organism>
<proteinExistence type="predicted"/>
<name>A0ACC2KLM1_PERAE</name>
<comment type="caution">
    <text evidence="1">The sequence shown here is derived from an EMBL/GenBank/DDBJ whole genome shotgun (WGS) entry which is preliminary data.</text>
</comment>
<sequence length="107" mass="11669">MNLGTTISMVLLMVATKARPASANVTAAALLGLEEHRRTISPVTTAPLLEEEKERKCLSAYVLLHPSPENEDPPVSIIAIAMLLPRKKIGRGEGYGLLCPTALRFWF</sequence>